<organism evidence="1 2">
    <name type="scientific">Alkalicella caledoniensis</name>
    <dbReference type="NCBI Taxonomy" id="2731377"/>
    <lineage>
        <taxon>Bacteria</taxon>
        <taxon>Bacillati</taxon>
        <taxon>Bacillota</taxon>
        <taxon>Clostridia</taxon>
        <taxon>Eubacteriales</taxon>
        <taxon>Proteinivoracaceae</taxon>
        <taxon>Alkalicella</taxon>
    </lineage>
</organism>
<dbReference type="Gene3D" id="3.40.140.30">
    <property type="entry name" value="Hypothetical protein TM1506"/>
    <property type="match status" value="1"/>
</dbReference>
<sequence length="141" mass="15495">MSDIKIAIEEYKKGEHSLVVVKDGKIVATSKDKGVRGILNVYTSNPQVLEGASVADKLMGRAVTMICELGKVKSIYTPLLSQGGEKILQRAGIKYQAERLVPAIRNRDNTDLCPIEKLTTGTEDSEEGVKRIHQFIINLAK</sequence>
<dbReference type="InterPro" id="IPR037081">
    <property type="entry name" value="Hyp_TM1506"/>
</dbReference>
<keyword evidence="2" id="KW-1185">Reference proteome</keyword>
<dbReference type="RefSeq" id="WP_213168256.1">
    <property type="nucleotide sequence ID" value="NZ_CP058559.1"/>
</dbReference>
<dbReference type="KEGG" id="acae:HYG86_06815"/>
<dbReference type="Proteomes" id="UP000516160">
    <property type="component" value="Chromosome"/>
</dbReference>
<dbReference type="GO" id="GO:0003824">
    <property type="term" value="F:catalytic activity"/>
    <property type="evidence" value="ECO:0007669"/>
    <property type="project" value="InterPro"/>
</dbReference>
<dbReference type="EMBL" id="CP058559">
    <property type="protein sequence ID" value="QNO14508.1"/>
    <property type="molecule type" value="Genomic_DNA"/>
</dbReference>
<dbReference type="InterPro" id="IPR016193">
    <property type="entry name" value="Cytidine_deaminase-like"/>
</dbReference>
<reference evidence="1 2" key="1">
    <citation type="submission" date="2020-07" db="EMBL/GenBank/DDBJ databases">
        <title>Alkalicella. sp. LB2 genome.</title>
        <authorList>
            <person name="Postec A."/>
            <person name="Quemeneur M."/>
        </authorList>
    </citation>
    <scope>NUCLEOTIDE SEQUENCE [LARGE SCALE GENOMIC DNA]</scope>
    <source>
        <strain evidence="1 2">LB2</strain>
    </source>
</reference>
<gene>
    <name evidence="1" type="ORF">HYG86_06815</name>
</gene>
<protein>
    <submittedName>
        <fullName evidence="1">DUF1893 domain-containing protein</fullName>
    </submittedName>
</protein>
<dbReference type="AlphaFoldDB" id="A0A7G9W746"/>
<accession>A0A7G9W746</accession>
<name>A0A7G9W746_ALKCA</name>
<dbReference type="InterPro" id="IPR015067">
    <property type="entry name" value="DUF1893_TM1506-like"/>
</dbReference>
<evidence type="ECO:0000313" key="1">
    <source>
        <dbReference type="EMBL" id="QNO14508.1"/>
    </source>
</evidence>
<proteinExistence type="predicted"/>
<dbReference type="Pfam" id="PF08973">
    <property type="entry name" value="TM1506"/>
    <property type="match status" value="1"/>
</dbReference>
<dbReference type="SUPFAM" id="SSF53927">
    <property type="entry name" value="Cytidine deaminase-like"/>
    <property type="match status" value="1"/>
</dbReference>
<evidence type="ECO:0000313" key="2">
    <source>
        <dbReference type="Proteomes" id="UP000516160"/>
    </source>
</evidence>